<comment type="catalytic activity">
    <reaction evidence="6">
        <text>Couples ATP hydrolysis with the unwinding of duplex DNA by translocating in the 3'-5' direction.</text>
        <dbReference type="EC" id="5.6.2.4"/>
    </reaction>
</comment>
<evidence type="ECO:0000256" key="3">
    <source>
        <dbReference type="ARBA" id="ARBA00022806"/>
    </source>
</evidence>
<reference evidence="12 13" key="1">
    <citation type="submission" date="2021-01" db="EMBL/GenBank/DDBJ databases">
        <title>Prevotella A2931 sp. nov.</title>
        <authorList>
            <person name="Buhl M."/>
            <person name="Oberhettinger P."/>
        </authorList>
    </citation>
    <scope>NUCLEOTIDE SEQUENCE [LARGE SCALE GENOMIC DNA]</scope>
    <source>
        <strain evidence="12 13">A2931</strain>
    </source>
</reference>
<proteinExistence type="predicted"/>
<evidence type="ECO:0000256" key="1">
    <source>
        <dbReference type="ARBA" id="ARBA00022741"/>
    </source>
</evidence>
<dbReference type="SUPFAM" id="SSF52540">
    <property type="entry name" value="P-loop containing nucleoside triphosphate hydrolases"/>
    <property type="match status" value="1"/>
</dbReference>
<dbReference type="Pfam" id="PF00580">
    <property type="entry name" value="UvrD-helicase"/>
    <property type="match status" value="1"/>
</dbReference>
<keyword evidence="13" id="KW-1185">Reference proteome</keyword>
<name>A0ABS3M7D7_9BACT</name>
<dbReference type="PANTHER" id="PTHR11070">
    <property type="entry name" value="UVRD / RECB / PCRA DNA HELICASE FAMILY MEMBER"/>
    <property type="match status" value="1"/>
</dbReference>
<evidence type="ECO:0000256" key="2">
    <source>
        <dbReference type="ARBA" id="ARBA00022801"/>
    </source>
</evidence>
<evidence type="ECO:0000256" key="8">
    <source>
        <dbReference type="ARBA" id="ARBA00034923"/>
    </source>
</evidence>
<feature type="binding site" evidence="10">
    <location>
        <begin position="23"/>
        <end position="30"/>
    </location>
    <ligand>
        <name>ATP</name>
        <dbReference type="ChEBI" id="CHEBI:30616"/>
    </ligand>
</feature>
<protein>
    <recommendedName>
        <fullName evidence="7">DNA 3'-5' helicase</fullName>
        <ecNumber evidence="7">5.6.2.4</ecNumber>
    </recommendedName>
    <alternativeName>
        <fullName evidence="8">DNA 3'-5' helicase II</fullName>
    </alternativeName>
</protein>
<dbReference type="SMART" id="SM00479">
    <property type="entry name" value="EXOIII"/>
    <property type="match status" value="1"/>
</dbReference>
<evidence type="ECO:0000256" key="4">
    <source>
        <dbReference type="ARBA" id="ARBA00022840"/>
    </source>
</evidence>
<dbReference type="EC" id="5.6.2.4" evidence="7"/>
<evidence type="ECO:0000256" key="9">
    <source>
        <dbReference type="ARBA" id="ARBA00048988"/>
    </source>
</evidence>
<evidence type="ECO:0000256" key="6">
    <source>
        <dbReference type="ARBA" id="ARBA00034617"/>
    </source>
</evidence>
<dbReference type="Gene3D" id="3.30.420.10">
    <property type="entry name" value="Ribonuclease H-like superfamily/Ribonuclease H"/>
    <property type="match status" value="1"/>
</dbReference>
<dbReference type="Proteomes" id="UP000664265">
    <property type="component" value="Unassembled WGS sequence"/>
</dbReference>
<accession>A0ABS3M7D7</accession>
<feature type="domain" description="UvrD-like helicase ATP-binding" evidence="11">
    <location>
        <begin position="2"/>
        <end position="337"/>
    </location>
</feature>
<sequence>MFQPDTFQQQVIDAQSGFHLVLASPGCGKTQILSERILRARAAGVAYRDMLCLTFTNRAARGMRDRIGQTIGQDEISELFIGNVHRFCAKYLFDNGFVAADSSIIDDEDVISIIARYTGEDELAVTQNVRRRREYSTIMQLSHLMYQIDQGHPRGLRVHPECLEGSDIEAMKVICRVQKMEFTAQTMLDIYRHADFYRDAVRNEGYDMGERQTILTTLRKFGLAFQYDEYKQQNHLLDFEDLLMKAYSELSKGSEANPHHPWIQVDEVQDLNPLQLSIIDLIGPRAGQAEPSGCALYLGDSQQAIFSFMGAKLSTLDVLRQRCQGHIHSLQVNHRSPKYLLDVFNTYAEEILRIDASLLPTTDYEPVTIGNELQIAPSTVIETEYLDAAQIVDRLSHDFPDQTTAVIVNANRDADLISQALLERHLPHFKVSGDDIFSSFEMKTLLSHLNVLAAETNFLAWTRLLRGLHVFESNTAARNFVRSLLNRAMLPSDFLLFDDSTYVRQFVKAYERQTVVIFDTETTGLDVFHDDILQIAAVKVRDGRVVEGSEFCVYLHTDREIPRMLGDIVNPIIEERKRHELLSPTEALRQFAAYAEGGVLLGHNADYDYHILDYNLRRYLPDYKLEEHHPTYFDSLKLARLLMPGLPGYKLKYLLQTLRLEGENSHLADADVNATCGLVEYCYRKAVEVIPAQQAFMAERRVATRVEILRRNYRKCYLAARGQLYTVGVVEALRSFYDGLIAEGLMNEVGKLPLILRYLERDMLADEGNRPMLTQLANHLIEMNTLKEADLCGSGAVTDRVFVSTIHKAKGLEFDNVIIFDAIDDRYPSYFSKGNPQAMAEDARKFYVAMTRAKRRVVVMQSTVRMDYRTRQPIERHLTPFMRPLLKYFSYLQLSDNV</sequence>
<dbReference type="InterPro" id="IPR000212">
    <property type="entry name" value="DNA_helicase_UvrD/REP"/>
</dbReference>
<dbReference type="PANTHER" id="PTHR11070:SF2">
    <property type="entry name" value="ATP-DEPENDENT DNA HELICASE SRS2"/>
    <property type="match status" value="1"/>
</dbReference>
<keyword evidence="1 10" id="KW-0547">Nucleotide-binding</keyword>
<evidence type="ECO:0000256" key="10">
    <source>
        <dbReference type="PROSITE-ProRule" id="PRU00560"/>
    </source>
</evidence>
<dbReference type="InterPro" id="IPR012337">
    <property type="entry name" value="RNaseH-like_sf"/>
</dbReference>
<dbReference type="InterPro" id="IPR027417">
    <property type="entry name" value="P-loop_NTPase"/>
</dbReference>
<keyword evidence="3 10" id="KW-0347">Helicase</keyword>
<keyword evidence="2 10" id="KW-0378">Hydrolase</keyword>
<dbReference type="InterPro" id="IPR036397">
    <property type="entry name" value="RNaseH_sf"/>
</dbReference>
<dbReference type="CDD" id="cd06127">
    <property type="entry name" value="DEDDh"/>
    <property type="match status" value="1"/>
</dbReference>
<comment type="catalytic activity">
    <reaction evidence="9">
        <text>ATP + H2O = ADP + phosphate + H(+)</text>
        <dbReference type="Rhea" id="RHEA:13065"/>
        <dbReference type="ChEBI" id="CHEBI:15377"/>
        <dbReference type="ChEBI" id="CHEBI:15378"/>
        <dbReference type="ChEBI" id="CHEBI:30616"/>
        <dbReference type="ChEBI" id="CHEBI:43474"/>
        <dbReference type="ChEBI" id="CHEBI:456216"/>
        <dbReference type="EC" id="5.6.2.4"/>
    </reaction>
</comment>
<keyword evidence="5" id="KW-0413">Isomerase</keyword>
<dbReference type="SUPFAM" id="SSF53098">
    <property type="entry name" value="Ribonuclease H-like"/>
    <property type="match status" value="1"/>
</dbReference>
<evidence type="ECO:0000256" key="7">
    <source>
        <dbReference type="ARBA" id="ARBA00034808"/>
    </source>
</evidence>
<dbReference type="InterPro" id="IPR013520">
    <property type="entry name" value="Ribonucl_H"/>
</dbReference>
<dbReference type="RefSeq" id="WP_107581097.1">
    <property type="nucleotide sequence ID" value="NZ_JAERMS010000032.1"/>
</dbReference>
<evidence type="ECO:0000256" key="5">
    <source>
        <dbReference type="ARBA" id="ARBA00023235"/>
    </source>
</evidence>
<dbReference type="Pfam" id="PF00929">
    <property type="entry name" value="RNase_T"/>
    <property type="match status" value="1"/>
</dbReference>
<evidence type="ECO:0000313" key="13">
    <source>
        <dbReference type="Proteomes" id="UP000664265"/>
    </source>
</evidence>
<evidence type="ECO:0000259" key="11">
    <source>
        <dbReference type="PROSITE" id="PS51198"/>
    </source>
</evidence>
<dbReference type="EMBL" id="JAERMS010000032">
    <property type="protein sequence ID" value="MBO1363976.1"/>
    <property type="molecule type" value="Genomic_DNA"/>
</dbReference>
<gene>
    <name evidence="12" type="ORF">JHU38_09375</name>
</gene>
<dbReference type="InterPro" id="IPR014016">
    <property type="entry name" value="UvrD-like_ATP-bd"/>
</dbReference>
<dbReference type="PROSITE" id="PS51198">
    <property type="entry name" value="UVRD_HELICASE_ATP_BIND"/>
    <property type="match status" value="1"/>
</dbReference>
<dbReference type="Pfam" id="PF13361">
    <property type="entry name" value="UvrD_C"/>
    <property type="match status" value="1"/>
</dbReference>
<dbReference type="Gene3D" id="3.40.50.300">
    <property type="entry name" value="P-loop containing nucleotide triphosphate hydrolases"/>
    <property type="match status" value="3"/>
</dbReference>
<comment type="caution">
    <text evidence="12">The sequence shown here is derived from an EMBL/GenBank/DDBJ whole genome shotgun (WGS) entry which is preliminary data.</text>
</comment>
<organism evidence="12 13">
    <name type="scientific">Prevotella illustrans</name>
    <dbReference type="NCBI Taxonomy" id="2800387"/>
    <lineage>
        <taxon>Bacteria</taxon>
        <taxon>Pseudomonadati</taxon>
        <taxon>Bacteroidota</taxon>
        <taxon>Bacteroidia</taxon>
        <taxon>Bacteroidales</taxon>
        <taxon>Prevotellaceae</taxon>
        <taxon>Prevotella</taxon>
    </lineage>
</organism>
<evidence type="ECO:0000313" key="12">
    <source>
        <dbReference type="EMBL" id="MBO1363976.1"/>
    </source>
</evidence>
<keyword evidence="4 10" id="KW-0067">ATP-binding</keyword>
<dbReference type="InterPro" id="IPR014017">
    <property type="entry name" value="DNA_helicase_UvrD-like_C"/>
</dbReference>